<gene>
    <name evidence="3" type="ORF">H0921_13145</name>
</gene>
<dbReference type="AlphaFoldDB" id="A0A7V8VFS1"/>
<feature type="domain" description="Cytochrome c-552/4" evidence="2">
    <location>
        <begin position="407"/>
        <end position="480"/>
    </location>
</feature>
<name>A0A7V8VFS1_9BACT</name>
<feature type="region of interest" description="Disordered" evidence="1">
    <location>
        <begin position="34"/>
        <end position="54"/>
    </location>
</feature>
<reference evidence="3 4" key="1">
    <citation type="submission" date="2020-07" db="EMBL/GenBank/DDBJ databases">
        <title>Thermogemmata thermophila gen. nov., sp. nov., a novel moderate thermophilic planctomycete from a Kamchatka hot spring.</title>
        <authorList>
            <person name="Elcheninov A.G."/>
            <person name="Podosokorskaya O.A."/>
            <person name="Kovaleva O.L."/>
            <person name="Novikov A."/>
            <person name="Bonch-Osmolovskaya E.A."/>
            <person name="Toshchakov S.V."/>
            <person name="Kublanov I.V."/>
        </authorList>
    </citation>
    <scope>NUCLEOTIDE SEQUENCE [LARGE SCALE GENOMIC DNA]</scope>
    <source>
        <strain evidence="3 4">2918</strain>
    </source>
</reference>
<dbReference type="Proteomes" id="UP000542342">
    <property type="component" value="Unassembled WGS sequence"/>
</dbReference>
<dbReference type="InterPro" id="IPR036280">
    <property type="entry name" value="Multihaem_cyt_sf"/>
</dbReference>
<evidence type="ECO:0000259" key="2">
    <source>
        <dbReference type="Pfam" id="PF13435"/>
    </source>
</evidence>
<accession>A0A7V8VFS1</accession>
<sequence length="573" mass="62845">MDRTGQRWCGGICGIALLIGGGINLPFGNYTPAEAAPPQSSHKGAPDAGDPPLFTGWPETPPAAVLVLSGQMYGYLQPCGCSRPQLGGLERRAQFVAYLRNKGWPVIGVDVGDLPPVAGVVREQQLWKYAIAMQALREMGYVAIGAGKAEFTQGLYALLDQYAAIQERPPFLLAGNVLGKLGAQLTPRTEAFPGPGSRPMVGLLELPRVGSLTIGIAGVVGPSVQKEITSSNARTLIGFAPEKEALAEAVVELKKQQTPPAFNVLLYQGTEEEAQAVARQWPQFPIILCRSTDVLPPEKPREITHPDGSRTFIIHTGWKGQYVGVLAAFARKTGGWDFRYQRVPLTERWNTPGSEEAARQANPILRLLDTYSEQVRRRNYLAQFPEHVHPVTAKDPKQKPAFTGSEACRSCHAAEYEVWKQSRHSHAYETLEHHARRPAGRQYDGECAVCHTVGLGYRTGFRNEQSTPHLKHVGCESCHGPGSAHVADPKNSLYLSLQSPWRTDPADRLPDLAVIQRLASLTPQERSKVPLSTAHQRALAAVSNMCMNCHDADNDPHFDLLTYWPKIIHPSKK</sequence>
<dbReference type="Gene3D" id="1.10.1130.10">
    <property type="entry name" value="Flavocytochrome C3, Chain A"/>
    <property type="match status" value="1"/>
</dbReference>
<protein>
    <recommendedName>
        <fullName evidence="2">Cytochrome c-552/4 domain-containing protein</fullName>
    </recommendedName>
</protein>
<dbReference type="InterPro" id="IPR029052">
    <property type="entry name" value="Metallo-depent_PP-like"/>
</dbReference>
<dbReference type="Gene3D" id="3.60.21.10">
    <property type="match status" value="1"/>
</dbReference>
<organism evidence="3 4">
    <name type="scientific">Thermogemmata fonticola</name>
    <dbReference type="NCBI Taxonomy" id="2755323"/>
    <lineage>
        <taxon>Bacteria</taxon>
        <taxon>Pseudomonadati</taxon>
        <taxon>Planctomycetota</taxon>
        <taxon>Planctomycetia</taxon>
        <taxon>Gemmatales</taxon>
        <taxon>Gemmataceae</taxon>
        <taxon>Thermogemmata</taxon>
    </lineage>
</organism>
<dbReference type="SUPFAM" id="SSF48695">
    <property type="entry name" value="Multiheme cytochromes"/>
    <property type="match status" value="1"/>
</dbReference>
<proteinExistence type="predicted"/>
<dbReference type="RefSeq" id="WP_194538861.1">
    <property type="nucleotide sequence ID" value="NZ_JACEFB010000010.1"/>
</dbReference>
<evidence type="ECO:0000256" key="1">
    <source>
        <dbReference type="SAM" id="MobiDB-lite"/>
    </source>
</evidence>
<keyword evidence="4" id="KW-1185">Reference proteome</keyword>
<dbReference type="InterPro" id="IPR023155">
    <property type="entry name" value="Cyt_c-552/4"/>
</dbReference>
<evidence type="ECO:0000313" key="3">
    <source>
        <dbReference type="EMBL" id="MBA2227102.1"/>
    </source>
</evidence>
<evidence type="ECO:0000313" key="4">
    <source>
        <dbReference type="Proteomes" id="UP000542342"/>
    </source>
</evidence>
<comment type="caution">
    <text evidence="3">The sequence shown here is derived from an EMBL/GenBank/DDBJ whole genome shotgun (WGS) entry which is preliminary data.</text>
</comment>
<dbReference type="Pfam" id="PF13435">
    <property type="entry name" value="Cytochrome_C554"/>
    <property type="match status" value="1"/>
</dbReference>
<dbReference type="SUPFAM" id="SSF56300">
    <property type="entry name" value="Metallo-dependent phosphatases"/>
    <property type="match status" value="1"/>
</dbReference>
<dbReference type="EMBL" id="JACEFB010000010">
    <property type="protein sequence ID" value="MBA2227102.1"/>
    <property type="molecule type" value="Genomic_DNA"/>
</dbReference>